<dbReference type="CDD" id="cd01948">
    <property type="entry name" value="EAL"/>
    <property type="match status" value="1"/>
</dbReference>
<dbReference type="PANTHER" id="PTHR33121">
    <property type="entry name" value="CYCLIC DI-GMP PHOSPHODIESTERASE PDEF"/>
    <property type="match status" value="1"/>
</dbReference>
<evidence type="ECO:0000313" key="3">
    <source>
        <dbReference type="Proteomes" id="UP001596422"/>
    </source>
</evidence>
<protein>
    <submittedName>
        <fullName evidence="2">Bifunctional diguanylate cyclase/phosphodiesterase</fullName>
    </submittedName>
</protein>
<dbReference type="InterPro" id="IPR001633">
    <property type="entry name" value="EAL_dom"/>
</dbReference>
<evidence type="ECO:0000313" key="2">
    <source>
        <dbReference type="EMBL" id="MFC6670571.1"/>
    </source>
</evidence>
<reference evidence="3" key="1">
    <citation type="journal article" date="2019" name="Int. J. Syst. Evol. Microbiol.">
        <title>The Global Catalogue of Microorganisms (GCM) 10K type strain sequencing project: providing services to taxonomists for standard genome sequencing and annotation.</title>
        <authorList>
            <consortium name="The Broad Institute Genomics Platform"/>
            <consortium name="The Broad Institute Genome Sequencing Center for Infectious Disease"/>
            <person name="Wu L."/>
            <person name="Ma J."/>
        </authorList>
    </citation>
    <scope>NUCLEOTIDE SEQUENCE [LARGE SCALE GENOMIC DNA]</scope>
    <source>
        <strain evidence="3">NBRC 111756</strain>
    </source>
</reference>
<dbReference type="SUPFAM" id="SSF141868">
    <property type="entry name" value="EAL domain-like"/>
    <property type="match status" value="1"/>
</dbReference>
<dbReference type="InterPro" id="IPR050706">
    <property type="entry name" value="Cyclic-di-GMP_PDE-like"/>
</dbReference>
<dbReference type="RefSeq" id="WP_379913017.1">
    <property type="nucleotide sequence ID" value="NZ_JBHSWE010000001.1"/>
</dbReference>
<organism evidence="2 3">
    <name type="scientific">Marinobacterium aestuariivivens</name>
    <dbReference type="NCBI Taxonomy" id="1698799"/>
    <lineage>
        <taxon>Bacteria</taxon>
        <taxon>Pseudomonadati</taxon>
        <taxon>Pseudomonadota</taxon>
        <taxon>Gammaproteobacteria</taxon>
        <taxon>Oceanospirillales</taxon>
        <taxon>Oceanospirillaceae</taxon>
        <taxon>Marinobacterium</taxon>
    </lineage>
</organism>
<proteinExistence type="predicted"/>
<gene>
    <name evidence="2" type="ORF">ACFQDL_11075</name>
</gene>
<dbReference type="EMBL" id="JBHSWE010000001">
    <property type="protein sequence ID" value="MFC6670571.1"/>
    <property type="molecule type" value="Genomic_DNA"/>
</dbReference>
<comment type="caution">
    <text evidence="2">The sequence shown here is derived from an EMBL/GenBank/DDBJ whole genome shotgun (WGS) entry which is preliminary data.</text>
</comment>
<feature type="domain" description="EAL" evidence="1">
    <location>
        <begin position="32"/>
        <end position="285"/>
    </location>
</feature>
<dbReference type="InterPro" id="IPR035919">
    <property type="entry name" value="EAL_sf"/>
</dbReference>
<dbReference type="Gene3D" id="3.20.20.450">
    <property type="entry name" value="EAL domain"/>
    <property type="match status" value="1"/>
</dbReference>
<dbReference type="PANTHER" id="PTHR33121:SF70">
    <property type="entry name" value="SIGNALING PROTEIN YKOW"/>
    <property type="match status" value="1"/>
</dbReference>
<keyword evidence="3" id="KW-1185">Reference proteome</keyword>
<dbReference type="SMART" id="SM00052">
    <property type="entry name" value="EAL"/>
    <property type="match status" value="1"/>
</dbReference>
<dbReference type="Proteomes" id="UP001596422">
    <property type="component" value="Unassembled WGS sequence"/>
</dbReference>
<accession>A0ABW1ZZF2</accession>
<dbReference type="PROSITE" id="PS50883">
    <property type="entry name" value="EAL"/>
    <property type="match status" value="1"/>
</dbReference>
<sequence>MQADTAMYHAKGMGKGRFSHYQADMQAELVKQVKLDQELRQALQQRELELHYQPQFDQQRSLVGAEALVRWRHPERGLLLPGAFLRVAEEAGLMGEIGEWVLDEAIAQLSRWDHDGLCLPRLSINICPSQLSDDGFIDRLDARLAGSGLLPQQICIELTEQVLLPQASHVHQRVETLRDRGYAISIDDFGTGYSSLNYLKKLPVAELKIAREFVKDIPEGRQDSLLVKTILNMARNLGVDVIAEGVERIEQYEYLCQLGCPRFQGYYLARPMPAAEFARQLRFAYAVETESDFVIEEL</sequence>
<name>A0ABW1ZZF2_9GAMM</name>
<dbReference type="Pfam" id="PF00563">
    <property type="entry name" value="EAL"/>
    <property type="match status" value="1"/>
</dbReference>
<evidence type="ECO:0000259" key="1">
    <source>
        <dbReference type="PROSITE" id="PS50883"/>
    </source>
</evidence>